<dbReference type="EMBL" id="AP018316">
    <property type="protein sequence ID" value="BAZ85582.1"/>
    <property type="molecule type" value="Genomic_DNA"/>
</dbReference>
<gene>
    <name evidence="9" type="ORF">NIES806_17850</name>
</gene>
<feature type="coiled-coil region" evidence="6">
    <location>
        <begin position="99"/>
        <end position="204"/>
    </location>
</feature>
<dbReference type="KEGG" id="dcm:NIES806_17850"/>
<feature type="domain" description="Multidrug resistance protein MdtA-like alpha-helical hairpin" evidence="7">
    <location>
        <begin position="183"/>
        <end position="242"/>
    </location>
</feature>
<reference evidence="9 10" key="1">
    <citation type="submission" date="2017-06" db="EMBL/GenBank/DDBJ databases">
        <title>Genome sequencing of cyanobaciteial culture collection at National Institute for Environmental Studies (NIES).</title>
        <authorList>
            <person name="Hirose Y."/>
            <person name="Shimura Y."/>
            <person name="Fujisawa T."/>
            <person name="Nakamura Y."/>
            <person name="Kawachi M."/>
        </authorList>
    </citation>
    <scope>NUCLEOTIDE SEQUENCE [LARGE SCALE GENOMIC DNA]</scope>
    <source>
        <strain evidence="9 10">NIES-806</strain>
    </source>
</reference>
<dbReference type="OrthoDB" id="424142at2"/>
<evidence type="ECO:0000313" key="9">
    <source>
        <dbReference type="EMBL" id="BAZ85582.1"/>
    </source>
</evidence>
<dbReference type="PANTHER" id="PTHR30386:SF26">
    <property type="entry name" value="TRANSPORT PROTEIN COMB"/>
    <property type="match status" value="1"/>
</dbReference>
<proteinExistence type="inferred from homology"/>
<dbReference type="AlphaFoldDB" id="A0A1Z4V229"/>
<dbReference type="Gene3D" id="2.40.30.170">
    <property type="match status" value="1"/>
</dbReference>
<keyword evidence="5" id="KW-0472">Membrane</keyword>
<evidence type="ECO:0000259" key="8">
    <source>
        <dbReference type="Pfam" id="PF26002"/>
    </source>
</evidence>
<dbReference type="Pfam" id="PF26002">
    <property type="entry name" value="Beta-barrel_AprE"/>
    <property type="match status" value="1"/>
</dbReference>
<evidence type="ECO:0000256" key="1">
    <source>
        <dbReference type="ARBA" id="ARBA00004167"/>
    </source>
</evidence>
<dbReference type="InterPro" id="IPR058982">
    <property type="entry name" value="Beta-barrel_AprE"/>
</dbReference>
<evidence type="ECO:0000256" key="2">
    <source>
        <dbReference type="ARBA" id="ARBA00009477"/>
    </source>
</evidence>
<dbReference type="Pfam" id="PF25876">
    <property type="entry name" value="HH_MFP_RND"/>
    <property type="match status" value="1"/>
</dbReference>
<dbReference type="PRINTS" id="PR01490">
    <property type="entry name" value="RTXTOXIND"/>
</dbReference>
<dbReference type="InterPro" id="IPR058624">
    <property type="entry name" value="MdtA-like_HH"/>
</dbReference>
<evidence type="ECO:0000256" key="3">
    <source>
        <dbReference type="ARBA" id="ARBA00022692"/>
    </source>
</evidence>
<organism evidence="9 10">
    <name type="scientific">Dolichospermum compactum NIES-806</name>
    <dbReference type="NCBI Taxonomy" id="1973481"/>
    <lineage>
        <taxon>Bacteria</taxon>
        <taxon>Bacillati</taxon>
        <taxon>Cyanobacteriota</taxon>
        <taxon>Cyanophyceae</taxon>
        <taxon>Nostocales</taxon>
        <taxon>Aphanizomenonaceae</taxon>
        <taxon>Dolichospermum</taxon>
        <taxon>Dolichospermum compactum</taxon>
    </lineage>
</organism>
<comment type="similarity">
    <text evidence="2">Belongs to the membrane fusion protein (MFP) (TC 8.A.1) family.</text>
</comment>
<evidence type="ECO:0000259" key="7">
    <source>
        <dbReference type="Pfam" id="PF25876"/>
    </source>
</evidence>
<dbReference type="Proteomes" id="UP000218702">
    <property type="component" value="Chromosome"/>
</dbReference>
<dbReference type="PANTHER" id="PTHR30386">
    <property type="entry name" value="MEMBRANE FUSION SUBUNIT OF EMRAB-TOLC MULTIDRUG EFFLUX PUMP"/>
    <property type="match status" value="1"/>
</dbReference>
<evidence type="ECO:0000313" key="10">
    <source>
        <dbReference type="Proteomes" id="UP000218702"/>
    </source>
</evidence>
<protein>
    <submittedName>
        <fullName evidence="9">Uncharacterized protein</fullName>
    </submittedName>
</protein>
<name>A0A1Z4V229_9CYAN</name>
<feature type="coiled-coil region" evidence="6">
    <location>
        <begin position="229"/>
        <end position="316"/>
    </location>
</feature>
<keyword evidence="3" id="KW-0812">Transmembrane</keyword>
<dbReference type="Gene3D" id="2.40.50.100">
    <property type="match status" value="1"/>
</dbReference>
<dbReference type="RefSeq" id="WP_096666444.1">
    <property type="nucleotide sequence ID" value="NZ_AP018316.1"/>
</dbReference>
<dbReference type="InterPro" id="IPR050739">
    <property type="entry name" value="MFP"/>
</dbReference>
<evidence type="ECO:0000256" key="6">
    <source>
        <dbReference type="SAM" id="Coils"/>
    </source>
</evidence>
<feature type="domain" description="AprE-like beta-barrel" evidence="8">
    <location>
        <begin position="351"/>
        <end position="447"/>
    </location>
</feature>
<comment type="subcellular location">
    <subcellularLocation>
        <location evidence="1">Membrane</location>
        <topology evidence="1">Single-pass membrane protein</topology>
    </subcellularLocation>
</comment>
<dbReference type="Gene3D" id="1.10.287.470">
    <property type="entry name" value="Helix hairpin bin"/>
    <property type="match status" value="1"/>
</dbReference>
<dbReference type="GO" id="GO:0016020">
    <property type="term" value="C:membrane"/>
    <property type="evidence" value="ECO:0007669"/>
    <property type="project" value="UniProtKB-SubCell"/>
</dbReference>
<evidence type="ECO:0000256" key="4">
    <source>
        <dbReference type="ARBA" id="ARBA00022989"/>
    </source>
</evidence>
<keyword evidence="4" id="KW-1133">Transmembrane helix</keyword>
<sequence>MLYTHNQEFDNSLIRNNESLPPISPWTSLAGAFLIGTVIASISLSSWVKYNVTVKAAAIIRPMGETRLVQSKTDGTIKNILVKENQIVQQGEVIAFLDTEQLLIKKSQLEENIKQCQLQIVQIYAQNRTLNTQIIAEKRAIENIINSAKEDLLRNQREYRERKINTESELITAQVNIQKELVDLKKAEADLEFAKADRDRYEQLSKIGAIGKREFEQKQLVVQQASLTLQSAQKAVDLAKIKIKSHEAAVNPTRAMVKIAEERIAQEAARGEANIAALNKEREGLIQRLVEIQTQIKQSQKEIQQIENQRKNSMMLATSKGIIFKLNLRNSGQVVRAGESVAEIVPDNAALVIKAMIPTTEINKIAVNQKVQIRVDACPYPDYGIAKGIVKTVAPDAITSQSKDTTTTNYSGISYFEATIQPESNSFGYNGHQCVLQSGMNATAEIISREETALQFILRKARLITDV</sequence>
<keyword evidence="10" id="KW-1185">Reference proteome</keyword>
<evidence type="ECO:0000256" key="5">
    <source>
        <dbReference type="ARBA" id="ARBA00023136"/>
    </source>
</evidence>
<accession>A0A1Z4V229</accession>
<keyword evidence="6" id="KW-0175">Coiled coil</keyword>